<sequence>MDFASSAFGWNPMRLEGPEARDLFQRATTGPVHLNRQCKECGFVLGSRNAGAAATGGIVINLPKRDSNLPLPYHADTPRLALPLLDPKPQLLVELDHLAVVRRHADPYPLALVPPHALHEPLNQLPPPSLALPPLQQIHMHGRPVPFLHQVPVLTQQQPLRAVRQLRQARLVDLPVDGPRVLALHVRRARYLRGRVEDGGRVARVGLAEGGYVRAADAVAHRGAGAVVEDEACAGGEPRRSRVESSTGDVKYAHGLVSFGPLKHCGTQVRTHEPVNGERNVTQPWDKKHLRTHPYIRVSSLRCSTKQKRIYSASHVVEAKRASKTGLGSRGSLNDPPSHPNDAHGPSRLPGPSSQPGRVLRHTPTHDTLRPRFDIALFGLLLRNR</sequence>
<dbReference type="OrthoDB" id="10554815at2759"/>
<protein>
    <submittedName>
        <fullName evidence="2">Uncharacterized protein</fullName>
    </submittedName>
</protein>
<dbReference type="HOGENOM" id="CLU_718000_0_0_1"/>
<keyword evidence="3" id="KW-1185">Reference proteome</keyword>
<name>A0A084AR04_STACB</name>
<reference evidence="2 3" key="1">
    <citation type="journal article" date="2014" name="BMC Genomics">
        <title>Comparative genome sequencing reveals chemotype-specific gene clusters in the toxigenic black mold Stachybotrys.</title>
        <authorList>
            <person name="Semeiks J."/>
            <person name="Borek D."/>
            <person name="Otwinowski Z."/>
            <person name="Grishin N.V."/>
        </authorList>
    </citation>
    <scope>NUCLEOTIDE SEQUENCE [LARGE SCALE GENOMIC DNA]</scope>
    <source>
        <strain evidence="3">CBS 109288 / IBT 7711</strain>
    </source>
</reference>
<evidence type="ECO:0000256" key="1">
    <source>
        <dbReference type="SAM" id="MobiDB-lite"/>
    </source>
</evidence>
<accession>A0A084AR04</accession>
<evidence type="ECO:0000313" key="3">
    <source>
        <dbReference type="Proteomes" id="UP000028045"/>
    </source>
</evidence>
<gene>
    <name evidence="2" type="ORF">S7711_03983</name>
</gene>
<feature type="region of interest" description="Disordered" evidence="1">
    <location>
        <begin position="315"/>
        <end position="366"/>
    </location>
</feature>
<dbReference type="EMBL" id="KL648605">
    <property type="protein sequence ID" value="KEY67733.1"/>
    <property type="molecule type" value="Genomic_DNA"/>
</dbReference>
<dbReference type="AlphaFoldDB" id="A0A084AR04"/>
<dbReference type="Proteomes" id="UP000028045">
    <property type="component" value="Unassembled WGS sequence"/>
</dbReference>
<evidence type="ECO:0000313" key="2">
    <source>
        <dbReference type="EMBL" id="KEY67733.1"/>
    </source>
</evidence>
<proteinExistence type="predicted"/>
<organism evidence="2 3">
    <name type="scientific">Stachybotrys chartarum (strain CBS 109288 / IBT 7711)</name>
    <name type="common">Toxic black mold</name>
    <name type="synonym">Stilbospora chartarum</name>
    <dbReference type="NCBI Taxonomy" id="1280523"/>
    <lineage>
        <taxon>Eukaryota</taxon>
        <taxon>Fungi</taxon>
        <taxon>Dikarya</taxon>
        <taxon>Ascomycota</taxon>
        <taxon>Pezizomycotina</taxon>
        <taxon>Sordariomycetes</taxon>
        <taxon>Hypocreomycetidae</taxon>
        <taxon>Hypocreales</taxon>
        <taxon>Stachybotryaceae</taxon>
        <taxon>Stachybotrys</taxon>
    </lineage>
</organism>